<gene>
    <name evidence="6" type="ORF">ASPVEDRAFT_402588</name>
</gene>
<dbReference type="SMART" id="SM00066">
    <property type="entry name" value="GAL4"/>
    <property type="match status" value="1"/>
</dbReference>
<dbReference type="PROSITE" id="PS00463">
    <property type="entry name" value="ZN2_CY6_FUNGAL_1"/>
    <property type="match status" value="1"/>
</dbReference>
<keyword evidence="1" id="KW-0805">Transcription regulation</keyword>
<dbReference type="Proteomes" id="UP000184073">
    <property type="component" value="Unassembled WGS sequence"/>
</dbReference>
<dbReference type="Pfam" id="PF00172">
    <property type="entry name" value="Zn_clus"/>
    <property type="match status" value="1"/>
</dbReference>
<protein>
    <recommendedName>
        <fullName evidence="5">Zn(2)-C6 fungal-type domain-containing protein</fullName>
    </recommendedName>
</protein>
<dbReference type="RefSeq" id="XP_040674308.1">
    <property type="nucleotide sequence ID" value="XM_040812105.1"/>
</dbReference>
<dbReference type="GO" id="GO:0000981">
    <property type="term" value="F:DNA-binding transcription factor activity, RNA polymerase II-specific"/>
    <property type="evidence" value="ECO:0007669"/>
    <property type="project" value="InterPro"/>
</dbReference>
<keyword evidence="2" id="KW-0238">DNA-binding</keyword>
<dbReference type="VEuPathDB" id="FungiDB:ASPVEDRAFT_402588"/>
<dbReference type="PROSITE" id="PS50048">
    <property type="entry name" value="ZN2_CY6_FUNGAL_2"/>
    <property type="match status" value="1"/>
</dbReference>
<dbReference type="PANTHER" id="PTHR47785">
    <property type="entry name" value="ZN(II)2CYS6 TRANSCRIPTION FACTOR (EUROFUNG)-RELATED-RELATED"/>
    <property type="match status" value="1"/>
</dbReference>
<reference evidence="7" key="1">
    <citation type="journal article" date="2017" name="Genome Biol.">
        <title>Comparative genomics reveals high biological diversity and specific adaptations in the industrially and medically important fungal genus Aspergillus.</title>
        <authorList>
            <person name="de Vries R.P."/>
            <person name="Riley R."/>
            <person name="Wiebenga A."/>
            <person name="Aguilar-Osorio G."/>
            <person name="Amillis S."/>
            <person name="Uchima C.A."/>
            <person name="Anderluh G."/>
            <person name="Asadollahi M."/>
            <person name="Askin M."/>
            <person name="Barry K."/>
            <person name="Battaglia E."/>
            <person name="Bayram O."/>
            <person name="Benocci T."/>
            <person name="Braus-Stromeyer S.A."/>
            <person name="Caldana C."/>
            <person name="Canovas D."/>
            <person name="Cerqueira G.C."/>
            <person name="Chen F."/>
            <person name="Chen W."/>
            <person name="Choi C."/>
            <person name="Clum A."/>
            <person name="Dos Santos R.A."/>
            <person name="Damasio A.R."/>
            <person name="Diallinas G."/>
            <person name="Emri T."/>
            <person name="Fekete E."/>
            <person name="Flipphi M."/>
            <person name="Freyberg S."/>
            <person name="Gallo A."/>
            <person name="Gournas C."/>
            <person name="Habgood R."/>
            <person name="Hainaut M."/>
            <person name="Harispe M.L."/>
            <person name="Henrissat B."/>
            <person name="Hilden K.S."/>
            <person name="Hope R."/>
            <person name="Hossain A."/>
            <person name="Karabika E."/>
            <person name="Karaffa L."/>
            <person name="Karanyi Z."/>
            <person name="Krasevec N."/>
            <person name="Kuo A."/>
            <person name="Kusch H."/>
            <person name="LaButti K."/>
            <person name="Lagendijk E.L."/>
            <person name="Lapidus A."/>
            <person name="Levasseur A."/>
            <person name="Lindquist E."/>
            <person name="Lipzen A."/>
            <person name="Logrieco A.F."/>
            <person name="MacCabe A."/>
            <person name="Maekelae M.R."/>
            <person name="Malavazi I."/>
            <person name="Melin P."/>
            <person name="Meyer V."/>
            <person name="Mielnichuk N."/>
            <person name="Miskei M."/>
            <person name="Molnar A.P."/>
            <person name="Mule G."/>
            <person name="Ngan C.Y."/>
            <person name="Orejas M."/>
            <person name="Orosz E."/>
            <person name="Ouedraogo J.P."/>
            <person name="Overkamp K.M."/>
            <person name="Park H.-S."/>
            <person name="Perrone G."/>
            <person name="Piumi F."/>
            <person name="Punt P.J."/>
            <person name="Ram A.F."/>
            <person name="Ramon A."/>
            <person name="Rauscher S."/>
            <person name="Record E."/>
            <person name="Riano-Pachon D.M."/>
            <person name="Robert V."/>
            <person name="Roehrig J."/>
            <person name="Ruller R."/>
            <person name="Salamov A."/>
            <person name="Salih N.S."/>
            <person name="Samson R.A."/>
            <person name="Sandor E."/>
            <person name="Sanguinetti M."/>
            <person name="Schuetze T."/>
            <person name="Sepcic K."/>
            <person name="Shelest E."/>
            <person name="Sherlock G."/>
            <person name="Sophianopoulou V."/>
            <person name="Squina F.M."/>
            <person name="Sun H."/>
            <person name="Susca A."/>
            <person name="Todd R.B."/>
            <person name="Tsang A."/>
            <person name="Unkles S.E."/>
            <person name="van de Wiele N."/>
            <person name="van Rossen-Uffink D."/>
            <person name="Oliveira J.V."/>
            <person name="Vesth T.C."/>
            <person name="Visser J."/>
            <person name="Yu J.-H."/>
            <person name="Zhou M."/>
            <person name="Andersen M.R."/>
            <person name="Archer D.B."/>
            <person name="Baker S.E."/>
            <person name="Benoit I."/>
            <person name="Brakhage A.A."/>
            <person name="Braus G.H."/>
            <person name="Fischer R."/>
            <person name="Frisvad J.C."/>
            <person name="Goldman G.H."/>
            <person name="Houbraken J."/>
            <person name="Oakley B."/>
            <person name="Pocsi I."/>
            <person name="Scazzocchio C."/>
            <person name="Seiboth B."/>
            <person name="vanKuyk P.A."/>
            <person name="Wortman J."/>
            <person name="Dyer P.S."/>
            <person name="Grigoriev I.V."/>
        </authorList>
    </citation>
    <scope>NUCLEOTIDE SEQUENCE [LARGE SCALE GENOMIC DNA]</scope>
    <source>
        <strain evidence="7">CBS 583.65</strain>
    </source>
</reference>
<keyword evidence="4" id="KW-0539">Nucleus</keyword>
<evidence type="ECO:0000256" key="4">
    <source>
        <dbReference type="ARBA" id="ARBA00023242"/>
    </source>
</evidence>
<dbReference type="SUPFAM" id="SSF57701">
    <property type="entry name" value="Zn2/Cys6 DNA-binding domain"/>
    <property type="match status" value="1"/>
</dbReference>
<dbReference type="OrthoDB" id="4223220at2759"/>
<dbReference type="PANTHER" id="PTHR47785:SF3">
    <property type="entry name" value="ZN(2)-C6 FUNGAL-TYPE DOMAIN-CONTAINING PROTEIN"/>
    <property type="match status" value="1"/>
</dbReference>
<feature type="domain" description="Zn(2)-C6 fungal-type" evidence="5">
    <location>
        <begin position="94"/>
        <end position="124"/>
    </location>
</feature>
<evidence type="ECO:0000256" key="2">
    <source>
        <dbReference type="ARBA" id="ARBA00023125"/>
    </source>
</evidence>
<evidence type="ECO:0000256" key="3">
    <source>
        <dbReference type="ARBA" id="ARBA00023163"/>
    </source>
</evidence>
<dbReference type="EMBL" id="KV878140">
    <property type="protein sequence ID" value="OJJ08546.1"/>
    <property type="molecule type" value="Genomic_DNA"/>
</dbReference>
<name>A0A1L9Q479_ASPVE</name>
<dbReference type="InterPro" id="IPR001138">
    <property type="entry name" value="Zn2Cys6_DnaBD"/>
</dbReference>
<evidence type="ECO:0000256" key="1">
    <source>
        <dbReference type="ARBA" id="ARBA00023015"/>
    </source>
</evidence>
<dbReference type="GO" id="GO:0003677">
    <property type="term" value="F:DNA binding"/>
    <property type="evidence" value="ECO:0007669"/>
    <property type="project" value="UniProtKB-KW"/>
</dbReference>
<dbReference type="Gene3D" id="4.10.240.10">
    <property type="entry name" value="Zn(2)-C6 fungal-type DNA-binding domain"/>
    <property type="match status" value="1"/>
</dbReference>
<dbReference type="GO" id="GO:0008270">
    <property type="term" value="F:zinc ion binding"/>
    <property type="evidence" value="ECO:0007669"/>
    <property type="project" value="InterPro"/>
</dbReference>
<proteinExistence type="predicted"/>
<dbReference type="GeneID" id="63727616"/>
<dbReference type="InterPro" id="IPR036864">
    <property type="entry name" value="Zn2-C6_fun-type_DNA-bd_sf"/>
</dbReference>
<evidence type="ECO:0000313" key="6">
    <source>
        <dbReference type="EMBL" id="OJJ08546.1"/>
    </source>
</evidence>
<evidence type="ECO:0000313" key="7">
    <source>
        <dbReference type="Proteomes" id="UP000184073"/>
    </source>
</evidence>
<dbReference type="InterPro" id="IPR053181">
    <property type="entry name" value="EcdB-like_regulator"/>
</dbReference>
<dbReference type="AlphaFoldDB" id="A0A1L9Q479"/>
<dbReference type="CDD" id="cd12148">
    <property type="entry name" value="fungal_TF_MHR"/>
    <property type="match status" value="1"/>
</dbReference>
<keyword evidence="3" id="KW-0804">Transcription</keyword>
<organism evidence="6 7">
    <name type="scientific">Aspergillus versicolor CBS 583.65</name>
    <dbReference type="NCBI Taxonomy" id="1036611"/>
    <lineage>
        <taxon>Eukaryota</taxon>
        <taxon>Fungi</taxon>
        <taxon>Dikarya</taxon>
        <taxon>Ascomycota</taxon>
        <taxon>Pezizomycotina</taxon>
        <taxon>Eurotiomycetes</taxon>
        <taxon>Eurotiomycetidae</taxon>
        <taxon>Eurotiales</taxon>
        <taxon>Aspergillaceae</taxon>
        <taxon>Aspergillus</taxon>
        <taxon>Aspergillus subgen. Nidulantes</taxon>
    </lineage>
</organism>
<accession>A0A1L9Q479</accession>
<sequence>MLRRPVIGFEIRKATKKGPAVGYGCKYLIGALFIVRSEIHPPFKYAFHPVSAPFTSENTVSWASVGTTVSVPLNIPTSHTSLFEMLPYRSAASACEYCRLHRRRCDRAKPKCSLCVSQGSECVYEQSPDPQPSQLVQELMNVRERLERIAPLVEPPSRQANLYCPALVIKSTHLMQFLGLPSNLTNLLYILERPSAVLSEQFVEHMAVDSADLILHRFYDQIHRWFPVLHSEFPIHFRESNAAGFPPSTTSCVSLLVAALAHISYDNTRSSSFKAALSMLPIVIQEYSVTGIQCLVLFSLYSACLIQPRQAHDYIQSASLKMQPFLKNTVCGQTSPESQLIRRLYWTIHMIQSELSMHLTLSSLGGGMRGHLDPTTLPTNTDLWDWFDASHSPSRFASPDASQAEEAYSPTEANFHFPTEIQMQTLLNKSTSCTRDGPSIGGEIPDPGHSLGPALGMIWSSIVPESHPTEQQIDGAICRAKFHLYEVSTYWPAIYRIIMTGSADPELLPHGPLFFQSLTSFLGSANLALQVCLPKAWFLCANIYIVCIAAIEASEVHYLRLLCQPQLWQQINGSVDAMNRPSMLSPSVQYMRESLKARLEGVRFNRGLENPT</sequence>
<evidence type="ECO:0000259" key="5">
    <source>
        <dbReference type="PROSITE" id="PS50048"/>
    </source>
</evidence>
<keyword evidence="7" id="KW-1185">Reference proteome</keyword>
<dbReference type="CDD" id="cd00067">
    <property type="entry name" value="GAL4"/>
    <property type="match status" value="1"/>
</dbReference>